<dbReference type="PANTHER" id="PTHR46390">
    <property type="entry name" value="MANNOSE-1-PHOSPHATE GUANYLYLTRANSFERASE"/>
    <property type="match status" value="1"/>
</dbReference>
<evidence type="ECO:0000256" key="2">
    <source>
        <dbReference type="ARBA" id="ARBA00012387"/>
    </source>
</evidence>
<keyword evidence="6" id="KW-0342">GTP-binding</keyword>
<dbReference type="SUPFAM" id="SSF53448">
    <property type="entry name" value="Nucleotide-diphospho-sugar transferases"/>
    <property type="match status" value="1"/>
</dbReference>
<evidence type="ECO:0000256" key="4">
    <source>
        <dbReference type="ARBA" id="ARBA00022695"/>
    </source>
</evidence>
<comment type="similarity">
    <text evidence="1">Belongs to the mannose-6-phosphate isomerase type 2 family.</text>
</comment>
<feature type="domain" description="Mannose-6-phosphate isomerase type II C-terminal" evidence="9">
    <location>
        <begin position="354"/>
        <end position="468"/>
    </location>
</feature>
<evidence type="ECO:0000256" key="5">
    <source>
        <dbReference type="ARBA" id="ARBA00022741"/>
    </source>
</evidence>
<gene>
    <name evidence="11" type="primary">cpsB</name>
    <name evidence="11" type="ORF">DF3PB_240008</name>
</gene>
<dbReference type="Gene3D" id="3.90.550.10">
    <property type="entry name" value="Spore Coat Polysaccharide Biosynthesis Protein SpsA, Chain A"/>
    <property type="match status" value="1"/>
</dbReference>
<dbReference type="NCBIfam" id="TIGR01479">
    <property type="entry name" value="GMP_PMI"/>
    <property type="match status" value="1"/>
</dbReference>
<dbReference type="InterPro" id="IPR014710">
    <property type="entry name" value="RmlC-like_jellyroll"/>
</dbReference>
<dbReference type="EC" id="2.7.7.13" evidence="2"/>
<name>A0A380TCA4_9ZZZZ</name>
<dbReference type="GO" id="GO:0004475">
    <property type="term" value="F:mannose-1-phosphate guanylyltransferase (GTP) activity"/>
    <property type="evidence" value="ECO:0007669"/>
    <property type="project" value="UniProtKB-EC"/>
</dbReference>
<evidence type="ECO:0000256" key="6">
    <source>
        <dbReference type="ARBA" id="ARBA00023134"/>
    </source>
</evidence>
<evidence type="ECO:0000259" key="8">
    <source>
        <dbReference type="Pfam" id="PF00483"/>
    </source>
</evidence>
<dbReference type="InterPro" id="IPR051161">
    <property type="entry name" value="Mannose-6P_isomerase_type2"/>
</dbReference>
<dbReference type="PANTHER" id="PTHR46390:SF1">
    <property type="entry name" value="MANNOSE-1-PHOSPHATE GUANYLYLTRANSFERASE"/>
    <property type="match status" value="1"/>
</dbReference>
<evidence type="ECO:0000256" key="7">
    <source>
        <dbReference type="ARBA" id="ARBA00047343"/>
    </source>
</evidence>
<dbReference type="InterPro" id="IPR006375">
    <property type="entry name" value="Man1P_GuaTrfase/Man6P_Isoase"/>
</dbReference>
<comment type="catalytic activity">
    <reaction evidence="7">
        <text>alpha-D-mannose 1-phosphate + GTP + H(+) = GDP-alpha-D-mannose + diphosphate</text>
        <dbReference type="Rhea" id="RHEA:15229"/>
        <dbReference type="ChEBI" id="CHEBI:15378"/>
        <dbReference type="ChEBI" id="CHEBI:33019"/>
        <dbReference type="ChEBI" id="CHEBI:37565"/>
        <dbReference type="ChEBI" id="CHEBI:57527"/>
        <dbReference type="ChEBI" id="CHEBI:58409"/>
        <dbReference type="EC" id="2.7.7.13"/>
    </reaction>
</comment>
<dbReference type="AlphaFoldDB" id="A0A380TCA4"/>
<organism evidence="11">
    <name type="scientific">metagenome</name>
    <dbReference type="NCBI Taxonomy" id="256318"/>
    <lineage>
        <taxon>unclassified sequences</taxon>
        <taxon>metagenomes</taxon>
    </lineage>
</organism>
<dbReference type="FunFam" id="2.60.120.10:FF:000032">
    <property type="entry name" value="Mannose-1-phosphate guanylyltransferase/mannose-6-phosphate isomerase"/>
    <property type="match status" value="1"/>
</dbReference>
<dbReference type="EMBL" id="UIDG01000157">
    <property type="protein sequence ID" value="SUS06085.1"/>
    <property type="molecule type" value="Genomic_DNA"/>
</dbReference>
<protein>
    <recommendedName>
        <fullName evidence="2">mannose-1-phosphate guanylyltransferase</fullName>
        <ecNumber evidence="2">2.7.7.13</ecNumber>
    </recommendedName>
</protein>
<feature type="domain" description="MannoseP isomerase/GMP-like beta-helix" evidence="10">
    <location>
        <begin position="296"/>
        <end position="348"/>
    </location>
</feature>
<evidence type="ECO:0000256" key="3">
    <source>
        <dbReference type="ARBA" id="ARBA00022679"/>
    </source>
</evidence>
<keyword evidence="5" id="KW-0547">Nucleotide-binding</keyword>
<dbReference type="Pfam" id="PF01050">
    <property type="entry name" value="MannoseP_isomer"/>
    <property type="match status" value="1"/>
</dbReference>
<dbReference type="CDD" id="cd02213">
    <property type="entry name" value="cupin_PMI_typeII_C"/>
    <property type="match status" value="1"/>
</dbReference>
<evidence type="ECO:0000259" key="10">
    <source>
        <dbReference type="Pfam" id="PF22640"/>
    </source>
</evidence>
<keyword evidence="3 11" id="KW-0808">Transferase</keyword>
<dbReference type="InterPro" id="IPR049577">
    <property type="entry name" value="GMPP_N"/>
</dbReference>
<evidence type="ECO:0000256" key="1">
    <source>
        <dbReference type="ARBA" id="ARBA00006115"/>
    </source>
</evidence>
<feature type="domain" description="Nucleotidyl transferase" evidence="8">
    <location>
        <begin position="7"/>
        <end position="285"/>
    </location>
</feature>
<dbReference type="GO" id="GO:0005525">
    <property type="term" value="F:GTP binding"/>
    <property type="evidence" value="ECO:0007669"/>
    <property type="project" value="UniProtKB-KW"/>
</dbReference>
<reference evidence="11" key="1">
    <citation type="submission" date="2018-07" db="EMBL/GenBank/DDBJ databases">
        <authorList>
            <person name="Quirk P.G."/>
            <person name="Krulwich T.A."/>
        </authorList>
    </citation>
    <scope>NUCLEOTIDE SEQUENCE</scope>
</reference>
<accession>A0A380TCA4</accession>
<dbReference type="InterPro" id="IPR011051">
    <property type="entry name" value="RmlC_Cupin_sf"/>
</dbReference>
<dbReference type="InterPro" id="IPR001538">
    <property type="entry name" value="Man6P_isomerase-2_C"/>
</dbReference>
<evidence type="ECO:0000313" key="11">
    <source>
        <dbReference type="EMBL" id="SUS06085.1"/>
    </source>
</evidence>
<dbReference type="InterPro" id="IPR054566">
    <property type="entry name" value="ManC/GMP-like_b-helix"/>
</dbReference>
<dbReference type="GO" id="GO:0000271">
    <property type="term" value="P:polysaccharide biosynthetic process"/>
    <property type="evidence" value="ECO:0007669"/>
    <property type="project" value="InterPro"/>
</dbReference>
<keyword evidence="4 11" id="KW-0548">Nucleotidyltransferase</keyword>
<dbReference type="InterPro" id="IPR029044">
    <property type="entry name" value="Nucleotide-diphossugar_trans"/>
</dbReference>
<evidence type="ECO:0000259" key="9">
    <source>
        <dbReference type="Pfam" id="PF01050"/>
    </source>
</evidence>
<dbReference type="GO" id="GO:0009298">
    <property type="term" value="P:GDP-mannose biosynthetic process"/>
    <property type="evidence" value="ECO:0007669"/>
    <property type="project" value="TreeGrafter"/>
</dbReference>
<dbReference type="Pfam" id="PF22640">
    <property type="entry name" value="ManC_GMP_beta-helix"/>
    <property type="match status" value="1"/>
</dbReference>
<dbReference type="CDD" id="cd02509">
    <property type="entry name" value="GDP-M1P_Guanylyltransferase"/>
    <property type="match status" value="1"/>
</dbReference>
<sequence length="489" mass="54244">MIRRITPVVLSGGAGTRLWPLSRALRPKQLLPLISEKSLFQETIGRTLGSAFAPPLVICNEDHRFMIAEQLRELDVRPETIILEPTGRNTAPAVAVAALFLQRMQPNGVMLVMPSDHVVGDAAAFIRVAEIAADAAETGALVSFGIVPTRPETGYGYLCRGEPVAGIEGCFHMGTFVEKPDIETAGRYLADHRYYWNSGMFVLPIAGILAEMERLCPDLLDACRDALAQATSDLDFCRLAREPFNAAPSISIDYAVMERTDRGALVPADMQWSDVGSWSALWEIGGRDADGNVILGDVVTMDARNCYIRSEHRLVAAVAVEDLVVVDTDDVILVARMDRDQDVKKVVEVIARAGRNEHQLPRQVFRPWGWYRSLHEGNRFQVKEIVVNPGERLSAQMHHHRAEHWIVVTGTAKVSKGNETFYITEDQSTYIPHATRHSLENPGKIPLKMIEVQSGAYLGEDDIIRFEDLYGRVPTEKPTLELAKTAEPS</sequence>
<dbReference type="InterPro" id="IPR005835">
    <property type="entry name" value="NTP_transferase_dom"/>
</dbReference>
<dbReference type="FunFam" id="3.90.550.10:FF:000046">
    <property type="entry name" value="Mannose-1-phosphate guanylyltransferase (GDP)"/>
    <property type="match status" value="1"/>
</dbReference>
<dbReference type="SUPFAM" id="SSF51182">
    <property type="entry name" value="RmlC-like cupins"/>
    <property type="match status" value="1"/>
</dbReference>
<dbReference type="Gene3D" id="2.60.120.10">
    <property type="entry name" value="Jelly Rolls"/>
    <property type="match status" value="1"/>
</dbReference>
<proteinExistence type="inferred from homology"/>
<dbReference type="Pfam" id="PF00483">
    <property type="entry name" value="NTP_transferase"/>
    <property type="match status" value="1"/>
</dbReference>